<evidence type="ECO:0000313" key="2">
    <source>
        <dbReference type="WBParaSite" id="Csp11.Scaffold629.g11483.t1"/>
    </source>
</evidence>
<dbReference type="AlphaFoldDB" id="A0A1I7TT14"/>
<evidence type="ECO:0000313" key="1">
    <source>
        <dbReference type="Proteomes" id="UP000095282"/>
    </source>
</evidence>
<name>A0A1I7TT14_9PELO</name>
<dbReference type="WBParaSite" id="Csp11.Scaffold629.g11483.t1">
    <property type="protein sequence ID" value="Csp11.Scaffold629.g11483.t1"/>
    <property type="gene ID" value="Csp11.Scaffold629.g11483"/>
</dbReference>
<keyword evidence="1" id="KW-1185">Reference proteome</keyword>
<dbReference type="Proteomes" id="UP000095282">
    <property type="component" value="Unplaced"/>
</dbReference>
<reference evidence="2" key="1">
    <citation type="submission" date="2016-11" db="UniProtKB">
        <authorList>
            <consortium name="WormBaseParasite"/>
        </authorList>
    </citation>
    <scope>IDENTIFICATION</scope>
</reference>
<proteinExistence type="predicted"/>
<protein>
    <submittedName>
        <fullName evidence="2">Ovule protein</fullName>
    </submittedName>
</protein>
<organism evidence="1 2">
    <name type="scientific">Caenorhabditis tropicalis</name>
    <dbReference type="NCBI Taxonomy" id="1561998"/>
    <lineage>
        <taxon>Eukaryota</taxon>
        <taxon>Metazoa</taxon>
        <taxon>Ecdysozoa</taxon>
        <taxon>Nematoda</taxon>
        <taxon>Chromadorea</taxon>
        <taxon>Rhabditida</taxon>
        <taxon>Rhabditina</taxon>
        <taxon>Rhabditomorpha</taxon>
        <taxon>Rhabditoidea</taxon>
        <taxon>Rhabditidae</taxon>
        <taxon>Peloderinae</taxon>
        <taxon>Caenorhabditis</taxon>
    </lineage>
</organism>
<accession>A0A1I7TT14</accession>
<sequence length="75" mass="8258">MIGSSSLSCHVNPLTIVISSFDQHTLSSMFIMIEYLQKVSVFLCPSLHLDLSKTLPLAGWGGTRRGLLLLLPKED</sequence>